<proteinExistence type="predicted"/>
<dbReference type="EMBL" id="JAZHYP010000002">
    <property type="protein sequence ID" value="MEN3323399.1"/>
    <property type="molecule type" value="Genomic_DNA"/>
</dbReference>
<name>A0ABV0AD60_9FLAO</name>
<keyword evidence="2" id="KW-1185">Reference proteome</keyword>
<protein>
    <recommendedName>
        <fullName evidence="3">Lipoprotein</fullName>
    </recommendedName>
</protein>
<dbReference type="Proteomes" id="UP001416393">
    <property type="component" value="Unassembled WGS sequence"/>
</dbReference>
<evidence type="ECO:0000313" key="2">
    <source>
        <dbReference type="Proteomes" id="UP001416393"/>
    </source>
</evidence>
<evidence type="ECO:0000313" key="1">
    <source>
        <dbReference type="EMBL" id="MEN3323399.1"/>
    </source>
</evidence>
<accession>A0ABV0AD60</accession>
<reference evidence="1 2" key="1">
    <citation type="submission" date="2024-01" db="EMBL/GenBank/DDBJ databases">
        <title>Mariniflexile litorale sp. nov., isolated from the shallow sediments of the Sea of Japan.</title>
        <authorList>
            <person name="Romanenko L."/>
            <person name="Bystritskaya E."/>
            <person name="Isaeva M."/>
        </authorList>
    </citation>
    <scope>NUCLEOTIDE SEQUENCE [LARGE SCALE GENOMIC DNA]</scope>
    <source>
        <strain evidence="1 2">KCTC 32427</strain>
    </source>
</reference>
<organism evidence="1 2">
    <name type="scientific">Mariniflexile soesokkakense</name>
    <dbReference type="NCBI Taxonomy" id="1343160"/>
    <lineage>
        <taxon>Bacteria</taxon>
        <taxon>Pseudomonadati</taxon>
        <taxon>Bacteroidota</taxon>
        <taxon>Flavobacteriia</taxon>
        <taxon>Flavobacteriales</taxon>
        <taxon>Flavobacteriaceae</taxon>
        <taxon>Mariniflexile</taxon>
    </lineage>
</organism>
<gene>
    <name evidence="1" type="ORF">VP395_06645</name>
</gene>
<comment type="caution">
    <text evidence="1">The sequence shown here is derived from an EMBL/GenBank/DDBJ whole genome shotgun (WGS) entry which is preliminary data.</text>
</comment>
<dbReference type="RefSeq" id="WP_346240972.1">
    <property type="nucleotide sequence ID" value="NZ_JAZHYP010000002.1"/>
</dbReference>
<evidence type="ECO:0008006" key="3">
    <source>
        <dbReference type="Google" id="ProtNLM"/>
    </source>
</evidence>
<sequence>MKFLIVLLSLLFVDNGCSQANIKQDTISIDYSTHSRRTFKHISISKKSISVLNKRGETRLIKPCSKPNWKSILKALKPIDIENIPNLKAPSENRFFDGAAIANLKITYDGKTYESQSFDHGNPPKEIAELVKEMLSISENIE</sequence>